<dbReference type="OrthoDB" id="9798761at2"/>
<keyword evidence="3" id="KW-1185">Reference proteome</keyword>
<evidence type="ECO:0000313" key="3">
    <source>
        <dbReference type="Proteomes" id="UP000256980"/>
    </source>
</evidence>
<evidence type="ECO:0000313" key="2">
    <source>
        <dbReference type="EMBL" id="RED45245.1"/>
    </source>
</evidence>
<dbReference type="RefSeq" id="WP_115816558.1">
    <property type="nucleotide sequence ID" value="NZ_QRDV01000002.1"/>
</dbReference>
<reference evidence="2 3" key="1">
    <citation type="submission" date="2018-07" db="EMBL/GenBank/DDBJ databases">
        <title>Genomic Encyclopedia of Type Strains, Phase III (KMG-III): the genomes of soil and plant-associated and newly described type strains.</title>
        <authorList>
            <person name="Whitman W."/>
        </authorList>
    </citation>
    <scope>NUCLEOTIDE SEQUENCE [LARGE SCALE GENOMIC DNA]</scope>
    <source>
        <strain evidence="2 3">CECT 7946</strain>
    </source>
</reference>
<feature type="domain" description="GmrSD restriction endonucleases N-terminal" evidence="1">
    <location>
        <begin position="18"/>
        <end position="232"/>
    </location>
</feature>
<organism evidence="2 3">
    <name type="scientific">Winogradskyella eximia</name>
    <dbReference type="NCBI Taxonomy" id="262006"/>
    <lineage>
        <taxon>Bacteria</taxon>
        <taxon>Pseudomonadati</taxon>
        <taxon>Bacteroidota</taxon>
        <taxon>Flavobacteriia</taxon>
        <taxon>Flavobacteriales</taxon>
        <taxon>Flavobacteriaceae</taxon>
        <taxon>Winogradskyella</taxon>
    </lineage>
</organism>
<comment type="caution">
    <text evidence="2">The sequence shown here is derived from an EMBL/GenBank/DDBJ whole genome shotgun (WGS) entry which is preliminary data.</text>
</comment>
<dbReference type="EMBL" id="QRDV01000002">
    <property type="protein sequence ID" value="RED45245.1"/>
    <property type="molecule type" value="Genomic_DNA"/>
</dbReference>
<dbReference type="AlphaFoldDB" id="A0A3D9H6V7"/>
<dbReference type="PANTHER" id="PTHR37292">
    <property type="entry name" value="VNG6097C"/>
    <property type="match status" value="1"/>
</dbReference>
<dbReference type="Pfam" id="PF03235">
    <property type="entry name" value="GmrSD_N"/>
    <property type="match status" value="1"/>
</dbReference>
<gene>
    <name evidence="2" type="ORF">DFQ10_102113</name>
</gene>
<accession>A0A3D9H6V7</accession>
<name>A0A3D9H6V7_9FLAO</name>
<protein>
    <submittedName>
        <fullName evidence="2">Uncharacterized protein DUF262</fullName>
    </submittedName>
</protein>
<evidence type="ECO:0000259" key="1">
    <source>
        <dbReference type="Pfam" id="PF03235"/>
    </source>
</evidence>
<dbReference type="InterPro" id="IPR004919">
    <property type="entry name" value="GmrSD_N"/>
</dbReference>
<dbReference type="Proteomes" id="UP000256980">
    <property type="component" value="Unassembled WGS sequence"/>
</dbReference>
<dbReference type="PANTHER" id="PTHR37292:SF2">
    <property type="entry name" value="DUF262 DOMAIN-CONTAINING PROTEIN"/>
    <property type="match status" value="1"/>
</dbReference>
<proteinExistence type="predicted"/>
<sequence>MYKNNEINVRPDKDRLINLLNDVKKGKIVVPKFQRDIVWNVKQRLDLFDSISKGFPIGSLLFWNPEKDDFGFNKKIGPYTLDLNTKKYSYIIDGYQRITTLFSALNNPLEYVKNKVDQTILDEYIVYYSLEDEEFFHLIKTRNKNNISVSNIPLYVLVDTFEFLTFTKKIQEEFDETISNLYINRAKKLATALLDYEVAFVNIHGGSIQDAVEIFSRINSKGSDMSPMWMLSALTYKDGKNGFKFSDEIEDLKIDLEEFNFEDIKTEILLQCIRSSTGKLYIDTKTETLAKSKNFKNLALKTFENIYQAVDFLYHRTNVLNINILPYNLQLIFITEFFRLVDNPSEEKLNELERWFWQTTYASYFSIYSLSKQRKAFAKFQRFCRGEELEAIYKANDNEVFEAVEFPSKMNYGSVRSKALGLFMIKTLIEKTEIDDYDFDDFLSLSKHDKDFVLLFPKFESQTYETEFRALTRSKKIKDYSFILNGKTLNFDYQANFINNSILDCKNDIDKIKRLRYSLIAASESKFVESLDINYNGTDRYDENNDGQVILF</sequence>